<keyword evidence="2" id="KW-1185">Reference proteome</keyword>
<dbReference type="AlphaFoldDB" id="A0AAF0E629"/>
<gene>
    <name evidence="1" type="ORF">MCAP1_001472</name>
</gene>
<dbReference type="Proteomes" id="UP001220961">
    <property type="component" value="Chromosome 3"/>
</dbReference>
<proteinExistence type="predicted"/>
<evidence type="ECO:0000313" key="1">
    <source>
        <dbReference type="EMBL" id="WFD19249.1"/>
    </source>
</evidence>
<evidence type="ECO:0000313" key="2">
    <source>
        <dbReference type="Proteomes" id="UP001220961"/>
    </source>
</evidence>
<name>A0AAF0E629_9BASI</name>
<protein>
    <recommendedName>
        <fullName evidence="3">Ribosomal protein/NADH dehydrogenase domain-containing protein</fullName>
    </recommendedName>
</protein>
<dbReference type="EMBL" id="CP119910">
    <property type="protein sequence ID" value="WFD19249.1"/>
    <property type="molecule type" value="Genomic_DNA"/>
</dbReference>
<evidence type="ECO:0008006" key="3">
    <source>
        <dbReference type="Google" id="ProtNLM"/>
    </source>
</evidence>
<sequence>MAARPTLASVVARLETGVGAQRLPASITGLTIRAPTKFNNKRDWTLLRQALPRLVYANPALAVDVEPSEQASLQVHYTDMPARTIVWGDKSAADIVQELLTMARFAHA</sequence>
<accession>A0AAF0E629</accession>
<organism evidence="1 2">
    <name type="scientific">Malassezia caprae</name>
    <dbReference type="NCBI Taxonomy" id="1381934"/>
    <lineage>
        <taxon>Eukaryota</taxon>
        <taxon>Fungi</taxon>
        <taxon>Dikarya</taxon>
        <taxon>Basidiomycota</taxon>
        <taxon>Ustilaginomycotina</taxon>
        <taxon>Malasseziomycetes</taxon>
        <taxon>Malasseziales</taxon>
        <taxon>Malasseziaceae</taxon>
        <taxon>Malassezia</taxon>
    </lineage>
</organism>
<reference evidence="1" key="1">
    <citation type="submission" date="2023-03" db="EMBL/GenBank/DDBJ databases">
        <title>Mating type loci evolution in Malassezia.</title>
        <authorList>
            <person name="Coelho M.A."/>
        </authorList>
    </citation>
    <scope>NUCLEOTIDE SEQUENCE</scope>
    <source>
        <strain evidence="1">CBS 10434</strain>
    </source>
</reference>